<dbReference type="AlphaFoldDB" id="A0A0F9TIB2"/>
<dbReference type="EMBL" id="LAZR01001208">
    <property type="protein sequence ID" value="KKN48711.1"/>
    <property type="molecule type" value="Genomic_DNA"/>
</dbReference>
<sequence length="65" mass="7566">MPNFTLNNQMFYVSWSEVLLEADSDERFHIGRALDSLNELNKLGTEIVHRMIREDKIDLTANQGE</sequence>
<name>A0A0F9TIB2_9ZZZZ</name>
<comment type="caution">
    <text evidence="1">The sequence shown here is derived from an EMBL/GenBank/DDBJ whole genome shotgun (WGS) entry which is preliminary data.</text>
</comment>
<proteinExistence type="predicted"/>
<gene>
    <name evidence="1" type="ORF">LCGC14_0650300</name>
</gene>
<reference evidence="1" key="1">
    <citation type="journal article" date="2015" name="Nature">
        <title>Complex archaea that bridge the gap between prokaryotes and eukaryotes.</title>
        <authorList>
            <person name="Spang A."/>
            <person name="Saw J.H."/>
            <person name="Jorgensen S.L."/>
            <person name="Zaremba-Niedzwiedzka K."/>
            <person name="Martijn J."/>
            <person name="Lind A.E."/>
            <person name="van Eijk R."/>
            <person name="Schleper C."/>
            <person name="Guy L."/>
            <person name="Ettema T.J."/>
        </authorList>
    </citation>
    <scope>NUCLEOTIDE SEQUENCE</scope>
</reference>
<evidence type="ECO:0000313" key="1">
    <source>
        <dbReference type="EMBL" id="KKN48711.1"/>
    </source>
</evidence>
<organism evidence="1">
    <name type="scientific">marine sediment metagenome</name>
    <dbReference type="NCBI Taxonomy" id="412755"/>
    <lineage>
        <taxon>unclassified sequences</taxon>
        <taxon>metagenomes</taxon>
        <taxon>ecological metagenomes</taxon>
    </lineage>
</organism>
<accession>A0A0F9TIB2</accession>
<protein>
    <submittedName>
        <fullName evidence="1">Uncharacterized protein</fullName>
    </submittedName>
</protein>